<gene>
    <name evidence="1" type="ORF">AKJ50_00035</name>
</gene>
<dbReference type="AlphaFoldDB" id="A0A133VH19"/>
<reference evidence="1 2" key="1">
    <citation type="journal article" date="2016" name="Sci. Rep.">
        <title>Metabolic traits of an uncultured archaeal lineage -MSBL1- from brine pools of the Red Sea.</title>
        <authorList>
            <person name="Mwirichia R."/>
            <person name="Alam I."/>
            <person name="Rashid M."/>
            <person name="Vinu M."/>
            <person name="Ba-Alawi W."/>
            <person name="Anthony Kamau A."/>
            <person name="Kamanda Ngugi D."/>
            <person name="Goker M."/>
            <person name="Klenk H.P."/>
            <person name="Bajic V."/>
            <person name="Stingl U."/>
        </authorList>
    </citation>
    <scope>NUCLEOTIDE SEQUENCE [LARGE SCALE GENOMIC DNA]</scope>
    <source>
        <strain evidence="1">SCGC-AAA382A13</strain>
    </source>
</reference>
<dbReference type="EMBL" id="LHYD01000001">
    <property type="protein sequence ID" value="KXB05722.1"/>
    <property type="molecule type" value="Genomic_DNA"/>
</dbReference>
<name>A0A133VH19_9EURY</name>
<dbReference type="InterPro" id="IPR017850">
    <property type="entry name" value="Alkaline_phosphatase_core_sf"/>
</dbReference>
<dbReference type="SUPFAM" id="SSF53649">
    <property type="entry name" value="Alkaline phosphatase-like"/>
    <property type="match status" value="1"/>
</dbReference>
<accession>A0A133VH19</accession>
<evidence type="ECO:0008006" key="3">
    <source>
        <dbReference type="Google" id="ProtNLM"/>
    </source>
</evidence>
<dbReference type="Gene3D" id="3.40.720.10">
    <property type="entry name" value="Alkaline Phosphatase, subunit A"/>
    <property type="match status" value="1"/>
</dbReference>
<dbReference type="Proteomes" id="UP000070311">
    <property type="component" value="Unassembled WGS sequence"/>
</dbReference>
<evidence type="ECO:0000313" key="1">
    <source>
        <dbReference type="EMBL" id="KXB05722.1"/>
    </source>
</evidence>
<protein>
    <recommendedName>
        <fullName evidence="3">Sulfatase N-terminal domain-containing protein</fullName>
    </recommendedName>
</protein>
<proteinExistence type="predicted"/>
<comment type="caution">
    <text evidence="1">The sequence shown here is derived from an EMBL/GenBank/DDBJ whole genome shotgun (WGS) entry which is preliminary data.</text>
</comment>
<sequence>MEIFNILEEKWDVAILLDACRYDSFASIYQEYLPKGKLEKKIGASCTTRWLNSIFQDTYPEIVYVSGNPWINSVTSEGRFDARGKFGAIFDVWEWGWDEDYETVPPREVTKAAMMANEEHPEKKVIVHYLQPHYPYLTDKIPREVKMHFEGVDGRDGRAQNLVSDLSIFINEGLEQMLGRSRFWKIREFLELETDYIEEYLWRTYTPDQLQEFYEDNLRLVLSEVEELLDCLDGRVVVTSDHGEAFGENGDFFHPLGTKNPAVREIPYCKFEF</sequence>
<organism evidence="1 2">
    <name type="scientific">candidate division MSBL1 archaeon SCGC-AAA382A13</name>
    <dbReference type="NCBI Taxonomy" id="1698279"/>
    <lineage>
        <taxon>Archaea</taxon>
        <taxon>Methanobacteriati</taxon>
        <taxon>Methanobacteriota</taxon>
        <taxon>candidate division MSBL1</taxon>
    </lineage>
</organism>
<evidence type="ECO:0000313" key="2">
    <source>
        <dbReference type="Proteomes" id="UP000070311"/>
    </source>
</evidence>
<keyword evidence="2" id="KW-1185">Reference proteome</keyword>